<proteinExistence type="predicted"/>
<reference evidence="1 2" key="1">
    <citation type="journal article" date="2017" name="Gigascience">
        <title>Genome sequence of the small brown planthopper, Laodelphax striatellus.</title>
        <authorList>
            <person name="Zhu J."/>
            <person name="Jiang F."/>
            <person name="Wang X."/>
            <person name="Yang P."/>
            <person name="Bao Y."/>
            <person name="Zhao W."/>
            <person name="Wang W."/>
            <person name="Lu H."/>
            <person name="Wang Q."/>
            <person name="Cui N."/>
            <person name="Li J."/>
            <person name="Chen X."/>
            <person name="Luo L."/>
            <person name="Yu J."/>
            <person name="Kang L."/>
            <person name="Cui F."/>
        </authorList>
    </citation>
    <scope>NUCLEOTIDE SEQUENCE [LARGE SCALE GENOMIC DNA]</scope>
    <source>
        <strain evidence="1">Lst14</strain>
    </source>
</reference>
<accession>A0A482WMH4</accession>
<sequence>MVRLSKNAFLKRVADKKPVPFVVSKSIDTSHNIEIALQETKSLALLKSTRRKPFSVIKACLNEFEDSYESRKCSISNVREDFKQTTLPPNDELINEHFYKEKRTVCPFLTPLKSKKNREISCLEHEDGMLPLQNYASGDDLNILSTISSPTEEKSAKTDSNPYFDLEEIWAESMSNLEEKALSSKLCSCILRKQNKLRTKIFEDDFVGNASVGSSLVSVFVQDKYWKIKEFHKKDLLNERRSPEIDQYEQTQNLVQNLSLNHSKSEQLRRCMCEIKQLHDSLKNKM</sequence>
<dbReference type="Proteomes" id="UP000291343">
    <property type="component" value="Unassembled WGS sequence"/>
</dbReference>
<dbReference type="AlphaFoldDB" id="A0A482WMH4"/>
<name>A0A482WMH4_LAOST</name>
<keyword evidence="2" id="KW-1185">Reference proteome</keyword>
<evidence type="ECO:0000313" key="2">
    <source>
        <dbReference type="Proteomes" id="UP000291343"/>
    </source>
</evidence>
<organism evidence="1 2">
    <name type="scientific">Laodelphax striatellus</name>
    <name type="common">Small brown planthopper</name>
    <name type="synonym">Delphax striatella</name>
    <dbReference type="NCBI Taxonomy" id="195883"/>
    <lineage>
        <taxon>Eukaryota</taxon>
        <taxon>Metazoa</taxon>
        <taxon>Ecdysozoa</taxon>
        <taxon>Arthropoda</taxon>
        <taxon>Hexapoda</taxon>
        <taxon>Insecta</taxon>
        <taxon>Pterygota</taxon>
        <taxon>Neoptera</taxon>
        <taxon>Paraneoptera</taxon>
        <taxon>Hemiptera</taxon>
        <taxon>Auchenorrhyncha</taxon>
        <taxon>Fulgoroidea</taxon>
        <taxon>Delphacidae</taxon>
        <taxon>Criomorphinae</taxon>
        <taxon>Laodelphax</taxon>
    </lineage>
</organism>
<protein>
    <submittedName>
        <fullName evidence="1">Uncharacterized protein</fullName>
    </submittedName>
</protein>
<dbReference type="InParanoid" id="A0A482WMH4"/>
<comment type="caution">
    <text evidence="1">The sequence shown here is derived from an EMBL/GenBank/DDBJ whole genome shotgun (WGS) entry which is preliminary data.</text>
</comment>
<dbReference type="EMBL" id="QKKF02030383">
    <property type="protein sequence ID" value="RZF34765.1"/>
    <property type="molecule type" value="Genomic_DNA"/>
</dbReference>
<gene>
    <name evidence="1" type="ORF">LSTR_LSTR007817</name>
</gene>
<evidence type="ECO:0000313" key="1">
    <source>
        <dbReference type="EMBL" id="RZF34765.1"/>
    </source>
</evidence>
<dbReference type="OrthoDB" id="10406595at2759"/>